<dbReference type="RefSeq" id="XP_067076156.1">
    <property type="nucleotide sequence ID" value="XM_067220055.1"/>
</dbReference>
<proteinExistence type="predicted"/>
<sequence>MENSLQKKWHRRISGGMRGKWEPTFFGKRRKKTKMLESYGRRIQRNVPQPHKQILQTGMKCTYINTYLHIYIFMYTNVYAYNFIPRALLPSHTSLSRIAENKKQKKMPRGCEKAD</sequence>
<organism evidence="2 3">
    <name type="scientific">Trypanosoma equiperdum</name>
    <dbReference type="NCBI Taxonomy" id="5694"/>
    <lineage>
        <taxon>Eukaryota</taxon>
        <taxon>Discoba</taxon>
        <taxon>Euglenozoa</taxon>
        <taxon>Kinetoplastea</taxon>
        <taxon>Metakinetoplastina</taxon>
        <taxon>Trypanosomatida</taxon>
        <taxon>Trypanosomatidae</taxon>
        <taxon>Trypanosoma</taxon>
    </lineage>
</organism>
<dbReference type="VEuPathDB" id="TriTrypDB:TEOVI_000905700"/>
<comment type="caution">
    <text evidence="2">The sequence shown here is derived from an EMBL/GenBank/DDBJ whole genome shotgun (WGS) entry which is preliminary data.</text>
</comment>
<dbReference type="AlphaFoldDB" id="A0A1G4HYL0"/>
<dbReference type="EMBL" id="CZPT02000047">
    <property type="protein sequence ID" value="SCU64380.1"/>
    <property type="molecule type" value="Genomic_DNA"/>
</dbReference>
<feature type="region of interest" description="Disordered" evidence="1">
    <location>
        <begin position="96"/>
        <end position="115"/>
    </location>
</feature>
<protein>
    <submittedName>
        <fullName evidence="2">Uncharacterized protein</fullName>
    </submittedName>
</protein>
<dbReference type="Proteomes" id="UP000195570">
    <property type="component" value="Unassembled WGS sequence"/>
</dbReference>
<name>A0A1G4HYL0_TRYEQ</name>
<evidence type="ECO:0000313" key="3">
    <source>
        <dbReference type="Proteomes" id="UP000195570"/>
    </source>
</evidence>
<accession>A0A1G4HYL0</accession>
<evidence type="ECO:0000313" key="2">
    <source>
        <dbReference type="EMBL" id="SCU64380.1"/>
    </source>
</evidence>
<gene>
    <name evidence="2" type="ORF">TEOVI_000905700</name>
</gene>
<keyword evidence="3" id="KW-1185">Reference proteome</keyword>
<evidence type="ECO:0000256" key="1">
    <source>
        <dbReference type="SAM" id="MobiDB-lite"/>
    </source>
</evidence>
<reference evidence="2" key="1">
    <citation type="submission" date="2016-09" db="EMBL/GenBank/DDBJ databases">
        <authorList>
            <person name="Hebert L."/>
            <person name="Moumen B."/>
        </authorList>
    </citation>
    <scope>NUCLEOTIDE SEQUENCE [LARGE SCALE GENOMIC DNA]</scope>
    <source>
        <strain evidence="2">OVI</strain>
    </source>
</reference>
<dbReference type="GeneID" id="92382991"/>